<reference evidence="3 4" key="1">
    <citation type="submission" date="2015-05" db="EMBL/GenBank/DDBJ databases">
        <title>Whole genome sequence of Bacillus thuringiensis serovar tolworthi Pasteur Institute Standard strain.</title>
        <authorList>
            <person name="Kanda K."/>
            <person name="Nakashima K."/>
            <person name="Nagano Y."/>
        </authorList>
    </citation>
    <scope>NUCLEOTIDE SEQUENCE [LARGE SCALE GENOMIC DNA]</scope>
    <source>
        <strain evidence="3 4">Pasteur Institute Standard strain</strain>
        <plasmid evidence="4">pKK1 DNA</plasmid>
    </source>
</reference>
<dbReference type="InterPro" id="IPR050135">
    <property type="entry name" value="dGTPase-like"/>
</dbReference>
<dbReference type="PROSITE" id="PS51831">
    <property type="entry name" value="HD"/>
    <property type="match status" value="1"/>
</dbReference>
<dbReference type="Gene3D" id="1.10.3410.10">
    <property type="entry name" value="putative deoxyguanosinetriphosphate triphosphohydrolase like domain"/>
    <property type="match status" value="1"/>
</dbReference>
<evidence type="ECO:0000259" key="2">
    <source>
        <dbReference type="PROSITE" id="PS51831"/>
    </source>
</evidence>
<dbReference type="SMART" id="SM00471">
    <property type="entry name" value="HDc"/>
    <property type="match status" value="1"/>
</dbReference>
<dbReference type="InterPro" id="IPR006261">
    <property type="entry name" value="dGTPase"/>
</dbReference>
<feature type="domain" description="HD" evidence="2">
    <location>
        <begin position="71"/>
        <end position="265"/>
    </location>
</feature>
<protein>
    <submittedName>
        <fullName evidence="3">Deoxyguanosinetriphosphate triphosphohydrolase-like protein</fullName>
    </submittedName>
</protein>
<keyword evidence="1" id="KW-0378">Hydrolase</keyword>
<dbReference type="EMBL" id="AP014865">
    <property type="protein sequence ID" value="BAR87231.1"/>
    <property type="molecule type" value="Genomic_DNA"/>
</dbReference>
<name>A0A9W4A0P7_BACTO</name>
<sequence>MTNTKMNWDSLLSGVRLRDGEVKDRTRGNEYDLRNDFDDDYSRLIFSSAVRRLQDKAQVFPLDSSDFVRTRLTHSLEVSSIGKSIGISIEENLIKQGKLKDEHKGKISALLSVVGLVHDLGNPPYGHFGEAAIQRFFSNWFENNEKGKIAATTLGVNKVADFTNFEGNAQTFRLLSKLNNLKDEFGYNLSAASLASILKYPRSSIDGNKNSDEREDKGLGVSYKKFGYLQSDSTRFESVKTFTGIDIYRHPVTFLLEAADDIAYSAADLEDGCKKKVLDYHTIESTLKTHLEDGNETDKELLASFIKTYEASGDRADRLDNTVQHFRIMAQGYMIKSVVKEFLERHDQILNGEFDQEIIDVSDASNVRQAFKDLAKIIFESPEILKREYAGGKVVEGLLEMFVEAVISDKYKDSKTAEGKLYLLISGNYRDIMNKFPFESHSGEPSLYDKLLLVTDFVCGMTDTYALELYKNLSGINL</sequence>
<dbReference type="InterPro" id="IPR027432">
    <property type="entry name" value="dGTP_triphosphohydrolase_C"/>
</dbReference>
<dbReference type="GO" id="GO:0006203">
    <property type="term" value="P:dGTP catabolic process"/>
    <property type="evidence" value="ECO:0007669"/>
    <property type="project" value="TreeGrafter"/>
</dbReference>
<proteinExistence type="predicted"/>
<gene>
    <name evidence="3" type="ORF">KNN_06497</name>
</gene>
<geneLocation type="plasmid" evidence="4">
    <name>pKK1 DNA</name>
</geneLocation>
<accession>A0A9W4A0P7</accession>
<evidence type="ECO:0000256" key="1">
    <source>
        <dbReference type="ARBA" id="ARBA00022801"/>
    </source>
</evidence>
<organism evidence="3 4">
    <name type="scientific">Bacillus thuringiensis subsp. tolworthi</name>
    <dbReference type="NCBI Taxonomy" id="1442"/>
    <lineage>
        <taxon>Bacteria</taxon>
        <taxon>Bacillati</taxon>
        <taxon>Bacillota</taxon>
        <taxon>Bacilli</taxon>
        <taxon>Bacillales</taxon>
        <taxon>Bacillaceae</taxon>
        <taxon>Bacillus</taxon>
        <taxon>Bacillus cereus group</taxon>
    </lineage>
</organism>
<dbReference type="Proteomes" id="UP000055316">
    <property type="component" value="Plasmid pKK1"/>
</dbReference>
<dbReference type="PANTHER" id="PTHR11373:SF32">
    <property type="entry name" value="DEOXYGUANOSINETRIPHOSPHATE TRIPHOSPHOHYDROLASE"/>
    <property type="match status" value="1"/>
</dbReference>
<dbReference type="GO" id="GO:0008832">
    <property type="term" value="F:dGTPase activity"/>
    <property type="evidence" value="ECO:0007669"/>
    <property type="project" value="TreeGrafter"/>
</dbReference>
<dbReference type="InterPro" id="IPR003607">
    <property type="entry name" value="HD/PDEase_dom"/>
</dbReference>
<dbReference type="PANTHER" id="PTHR11373">
    <property type="entry name" value="DEOXYNUCLEOSIDE TRIPHOSPHATE TRIPHOSPHOHYDROLASE"/>
    <property type="match status" value="1"/>
</dbReference>
<dbReference type="InterPro" id="IPR006674">
    <property type="entry name" value="HD_domain"/>
</dbReference>
<dbReference type="SUPFAM" id="SSF109604">
    <property type="entry name" value="HD-domain/PDEase-like"/>
    <property type="match status" value="1"/>
</dbReference>
<dbReference type="NCBIfam" id="TIGR01353">
    <property type="entry name" value="dGTP_triPase"/>
    <property type="match status" value="1"/>
</dbReference>
<dbReference type="Gene3D" id="1.10.3210.10">
    <property type="entry name" value="Hypothetical protein af1432"/>
    <property type="match status" value="1"/>
</dbReference>
<dbReference type="Gene3D" id="1.10.3550.10">
    <property type="entry name" value="eoxyguanosinetriphosphate triphosphohydrolase domain-like"/>
    <property type="match status" value="1"/>
</dbReference>
<evidence type="ECO:0000313" key="3">
    <source>
        <dbReference type="EMBL" id="BAR87231.1"/>
    </source>
</evidence>
<dbReference type="Pfam" id="PF01966">
    <property type="entry name" value="HD"/>
    <property type="match status" value="1"/>
</dbReference>
<dbReference type="RefSeq" id="WP_060852646.1">
    <property type="nucleotide sequence ID" value="NZ_AP014865.1"/>
</dbReference>
<dbReference type="AlphaFoldDB" id="A0A9W4A0P7"/>
<keyword evidence="3" id="KW-0614">Plasmid</keyword>
<evidence type="ECO:0000313" key="4">
    <source>
        <dbReference type="Proteomes" id="UP000055316"/>
    </source>
</evidence>
<dbReference type="InterPro" id="IPR023293">
    <property type="entry name" value="dGTP_triP_hydro_central_sf"/>
</dbReference>